<evidence type="ECO:0000259" key="6">
    <source>
        <dbReference type="PROSITE" id="PS50801"/>
    </source>
</evidence>
<evidence type="ECO:0000256" key="3">
    <source>
        <dbReference type="ARBA" id="ARBA00022989"/>
    </source>
</evidence>
<keyword evidence="3 5" id="KW-1133">Transmembrane helix</keyword>
<dbReference type="NCBIfam" id="TIGR00815">
    <property type="entry name" value="sulP"/>
    <property type="match status" value="1"/>
</dbReference>
<organism evidence="7 8">
    <name type="scientific">Amycolatopsis nalaikhensis</name>
    <dbReference type="NCBI Taxonomy" id="715472"/>
    <lineage>
        <taxon>Bacteria</taxon>
        <taxon>Bacillati</taxon>
        <taxon>Actinomycetota</taxon>
        <taxon>Actinomycetes</taxon>
        <taxon>Pseudonocardiales</taxon>
        <taxon>Pseudonocardiaceae</taxon>
        <taxon>Amycolatopsis</taxon>
    </lineage>
</organism>
<feature type="transmembrane region" description="Helical" evidence="5">
    <location>
        <begin position="178"/>
        <end position="196"/>
    </location>
</feature>
<sequence length="576" mass="59275">MNLSALLPGLARLRGYRRAWLRGDVVAGVTVAAYLVPQVMAYAEVAGLPPVAGLWAALGPLAVYALLGSSRLLSVGPESTTALMTAAVLMPLAAGDAPRYAALAAVLALMVGGLCLAAGLARLGVLAELLSKPVLTGYLAGIAVLMVAGQLGKVSGVPVGGTDFAGQVASFARGLGQVRWPTVALAVAVLMLLVLFERLVPWLPGPLVAMVLATVVVAVTGLPDVDLVGALPAGLPPAVSGVSAADVEQLVLPAVGIAIVGFSDNVLTARAFAARRGEEIDADQELRALAAANVTAGLLHGFPVSSSGSRTALGAAVGGRTQLHSLVALAAVVLAVLFARPLLAAFPKAALGALVVFAAGHLVDLRELRRFARFRHSELVLALLTTAGVLGLGVLTGVLAAVGLSILDLLRRIARPHDGILGSVPGLAGMHDVDDYPAARTEPGLVVYRYDAPLCFANAEDFRRRALAATDGATRWFVLNAEANVELDVTAADALDRLREELGRRGVVFAMARVKQDLRTDLAAAGLVAKVGEERIFPTLPTAVAAYRGWAARDGVSRHPGERGMLAGRATEEGDP</sequence>
<feature type="transmembrane region" description="Helical" evidence="5">
    <location>
        <begin position="47"/>
        <end position="67"/>
    </location>
</feature>
<gene>
    <name evidence="7" type="primary">sulP</name>
    <name evidence="7" type="ORF">QP939_35950</name>
</gene>
<feature type="transmembrane region" description="Helical" evidence="5">
    <location>
        <begin position="380"/>
        <end position="407"/>
    </location>
</feature>
<reference evidence="7 8" key="1">
    <citation type="submission" date="2023-06" db="EMBL/GenBank/DDBJ databases">
        <authorList>
            <person name="Oyuntsetseg B."/>
            <person name="Kim S.B."/>
        </authorList>
    </citation>
    <scope>NUCLEOTIDE SEQUENCE [LARGE SCALE GENOMIC DNA]</scope>
    <source>
        <strain evidence="7 8">2-2</strain>
    </source>
</reference>
<proteinExistence type="predicted"/>
<dbReference type="InterPro" id="IPR036513">
    <property type="entry name" value="STAS_dom_sf"/>
</dbReference>
<dbReference type="Gene3D" id="3.30.750.24">
    <property type="entry name" value="STAS domain"/>
    <property type="match status" value="1"/>
</dbReference>
<keyword evidence="8" id="KW-1185">Reference proteome</keyword>
<feature type="transmembrane region" description="Helical" evidence="5">
    <location>
        <begin position="203"/>
        <end position="222"/>
    </location>
</feature>
<evidence type="ECO:0000313" key="7">
    <source>
        <dbReference type="EMBL" id="WIV54230.1"/>
    </source>
</evidence>
<dbReference type="PROSITE" id="PS50801">
    <property type="entry name" value="STAS"/>
    <property type="match status" value="1"/>
</dbReference>
<dbReference type="PANTHER" id="PTHR11814">
    <property type="entry name" value="SULFATE TRANSPORTER"/>
    <property type="match status" value="1"/>
</dbReference>
<feature type="domain" description="STAS" evidence="6">
    <location>
        <begin position="435"/>
        <end position="547"/>
    </location>
</feature>
<dbReference type="InterPro" id="IPR002645">
    <property type="entry name" value="STAS_dom"/>
</dbReference>
<evidence type="ECO:0000313" key="8">
    <source>
        <dbReference type="Proteomes" id="UP001227101"/>
    </source>
</evidence>
<dbReference type="InterPro" id="IPR011547">
    <property type="entry name" value="SLC26A/SulP_dom"/>
</dbReference>
<feature type="transmembrane region" description="Helical" evidence="5">
    <location>
        <begin position="21"/>
        <end position="41"/>
    </location>
</feature>
<dbReference type="EMBL" id="CP127173">
    <property type="protein sequence ID" value="WIV54230.1"/>
    <property type="molecule type" value="Genomic_DNA"/>
</dbReference>
<keyword evidence="2 5" id="KW-0812">Transmembrane</keyword>
<evidence type="ECO:0000256" key="5">
    <source>
        <dbReference type="SAM" id="Phobius"/>
    </source>
</evidence>
<dbReference type="Pfam" id="PF01740">
    <property type="entry name" value="STAS"/>
    <property type="match status" value="1"/>
</dbReference>
<keyword evidence="4 5" id="KW-0472">Membrane</keyword>
<feature type="transmembrane region" description="Helical" evidence="5">
    <location>
        <begin position="100"/>
        <end position="121"/>
    </location>
</feature>
<evidence type="ECO:0000256" key="2">
    <source>
        <dbReference type="ARBA" id="ARBA00022692"/>
    </source>
</evidence>
<comment type="subcellular location">
    <subcellularLocation>
        <location evidence="1">Membrane</location>
        <topology evidence="1">Multi-pass membrane protein</topology>
    </subcellularLocation>
</comment>
<dbReference type="CDD" id="cd07042">
    <property type="entry name" value="STAS_SulP_like_sulfate_transporter"/>
    <property type="match status" value="1"/>
</dbReference>
<feature type="transmembrane region" description="Helical" evidence="5">
    <location>
        <begin position="74"/>
        <end position="94"/>
    </location>
</feature>
<dbReference type="InterPro" id="IPR001902">
    <property type="entry name" value="SLC26A/SulP_fam"/>
</dbReference>
<accession>A0ABY8XF40</accession>
<dbReference type="Proteomes" id="UP001227101">
    <property type="component" value="Chromosome"/>
</dbReference>
<dbReference type="Pfam" id="PF00916">
    <property type="entry name" value="Sulfate_transp"/>
    <property type="match status" value="1"/>
</dbReference>
<dbReference type="SUPFAM" id="SSF52091">
    <property type="entry name" value="SpoIIaa-like"/>
    <property type="match status" value="1"/>
</dbReference>
<feature type="transmembrane region" description="Helical" evidence="5">
    <location>
        <begin position="133"/>
        <end position="152"/>
    </location>
</feature>
<evidence type="ECO:0000256" key="1">
    <source>
        <dbReference type="ARBA" id="ARBA00004141"/>
    </source>
</evidence>
<protein>
    <submittedName>
        <fullName evidence="7">Sulfate permease</fullName>
    </submittedName>
</protein>
<dbReference type="RefSeq" id="WP_285450814.1">
    <property type="nucleotide sequence ID" value="NZ_CP127173.1"/>
</dbReference>
<name>A0ABY8XF40_9PSEU</name>
<evidence type="ECO:0000256" key="4">
    <source>
        <dbReference type="ARBA" id="ARBA00023136"/>
    </source>
</evidence>